<evidence type="ECO:0000256" key="1">
    <source>
        <dbReference type="ARBA" id="ARBA00004651"/>
    </source>
</evidence>
<keyword evidence="6 11" id="KW-0547">Nucleotide-binding</keyword>
<dbReference type="InterPro" id="IPR001757">
    <property type="entry name" value="P_typ_ATPase"/>
</dbReference>
<evidence type="ECO:0000256" key="11">
    <source>
        <dbReference type="RuleBase" id="RU362081"/>
    </source>
</evidence>
<dbReference type="Gene3D" id="2.70.150.10">
    <property type="entry name" value="Calcium-transporting ATPase, cytoplasmic transduction domain A"/>
    <property type="match status" value="1"/>
</dbReference>
<dbReference type="CDD" id="cd00371">
    <property type="entry name" value="HMA"/>
    <property type="match status" value="1"/>
</dbReference>
<feature type="transmembrane region" description="Helical" evidence="11">
    <location>
        <begin position="483"/>
        <end position="502"/>
    </location>
</feature>
<dbReference type="Pfam" id="PF19335">
    <property type="entry name" value="HMBD"/>
    <property type="match status" value="3"/>
</dbReference>
<dbReference type="InterPro" id="IPR017969">
    <property type="entry name" value="Heavy-metal-associated_CS"/>
</dbReference>
<dbReference type="Proteomes" id="UP000192980">
    <property type="component" value="Unassembled WGS sequence"/>
</dbReference>
<evidence type="ECO:0000313" key="14">
    <source>
        <dbReference type="Proteomes" id="UP000192980"/>
    </source>
</evidence>
<keyword evidence="8" id="KW-1278">Translocase</keyword>
<dbReference type="InterPro" id="IPR023299">
    <property type="entry name" value="ATPase_P-typ_cyto_dom_N"/>
</dbReference>
<feature type="domain" description="HMA" evidence="12">
    <location>
        <begin position="1"/>
        <end position="66"/>
    </location>
</feature>
<sequence length="882" mass="95060">MNKQFKILGMTCSGCQATVEKKLNALEGVHAHVNLEKGIADLHMEKPYTLHQLQGQLGEDGPYQIVALDSTEKAKQVEIADSPSGKYICPMFCEGHDKTYNEKGRCPVCNMHLVPIESLKDIDHSMHVPSGTMKPSADNAGKYYCPMMCEGDKVYDEFGSCPVCGMNLEKIPALTLKVEYSCPMHPEIVQDKPGNCPICGMDLVANQVDDAGDEVYQNLLRKLWISVALTVPVFILAMGDMLPGAPVSQVISPKINGWIQLILTTPIVFYTCWMFFTRAWTSFKTWNLNMFSLIGLGAGAAYVYSIVALLFPQIFPDELIGHHGDVALYFESAAVILTLVLLGQVMEAKAHSKTNTAVKELIKLSPADAILVKDGQEKKISVSDIQIGDILRVRPGDKIPIDGTITEGSSSIDESMITGESIPMEKSEGDAVIGGTINGNQTFLMKAKHIGSETLLAQIIQLVNDASRSQAPIQKLTDRVSRIFVPIVIAIAIITFIVWYFSGIDNSTAFAFTNLLAVLIVACPCALGLATPMSVMVGIGKGAKSGILIKNAAALEKLQKVDTLIVDKTGTLTEGRPSVSGVTSGHEKFKENDVLQIAASINKSSSHPLAEAMVNKAKEHGLTLLDVTNFENISGKGVSGNIFHMSVLLGTRKLMEENGVVLPQHLQEEIVTAQKQGNSISILAIDQQYAGLLTIIDQVKATSAEAIKHIQAQGIDVYMFTGDNENTAQVVADKTYIKHIKANMLPGDKLNEIKKLQAQGKVVAMAGDGINDAPALTQADIGIAMGTGTDIAIQSSEITLVKGDLKGVNKAITLSHQMMRNVKQNLTFAFLYNVIGIPIAAGLLYPTFGMLMSPMIAAAAMSLSSVSVILNSLRLNSSSLEK</sequence>
<dbReference type="GO" id="GO:0043682">
    <property type="term" value="F:P-type divalent copper transporter activity"/>
    <property type="evidence" value="ECO:0007669"/>
    <property type="project" value="TreeGrafter"/>
</dbReference>
<dbReference type="PROSITE" id="PS01047">
    <property type="entry name" value="HMA_1"/>
    <property type="match status" value="1"/>
</dbReference>
<organism evidence="13 14">
    <name type="scientific">Sphingobacterium psychroaquaticum</name>
    <dbReference type="NCBI Taxonomy" id="561061"/>
    <lineage>
        <taxon>Bacteria</taxon>
        <taxon>Pseudomonadati</taxon>
        <taxon>Bacteroidota</taxon>
        <taxon>Sphingobacteriia</taxon>
        <taxon>Sphingobacteriales</taxon>
        <taxon>Sphingobacteriaceae</taxon>
        <taxon>Sphingobacterium</taxon>
    </lineage>
</organism>
<comment type="similarity">
    <text evidence="2 11">Belongs to the cation transport ATPase (P-type) (TC 3.A.3) family. Type IB subfamily.</text>
</comment>
<dbReference type="SUPFAM" id="SSF56784">
    <property type="entry name" value="HAD-like"/>
    <property type="match status" value="1"/>
</dbReference>
<dbReference type="FunFam" id="2.70.150.10:FF:000020">
    <property type="entry name" value="Copper-exporting P-type ATPase A"/>
    <property type="match status" value="1"/>
</dbReference>
<proteinExistence type="inferred from homology"/>
<dbReference type="EMBL" id="FXAU01000001">
    <property type="protein sequence ID" value="SMG08502.1"/>
    <property type="molecule type" value="Genomic_DNA"/>
</dbReference>
<evidence type="ECO:0000256" key="8">
    <source>
        <dbReference type="ARBA" id="ARBA00022967"/>
    </source>
</evidence>
<dbReference type="Gene3D" id="3.40.50.1000">
    <property type="entry name" value="HAD superfamily/HAD-like"/>
    <property type="match status" value="1"/>
</dbReference>
<feature type="transmembrane region" description="Helical" evidence="11">
    <location>
        <begin position="851"/>
        <end position="873"/>
    </location>
</feature>
<gene>
    <name evidence="13" type="ORF">SAMN05660862_0387</name>
</gene>
<dbReference type="InterPro" id="IPR059000">
    <property type="entry name" value="ATPase_P-type_domA"/>
</dbReference>
<keyword evidence="14" id="KW-1185">Reference proteome</keyword>
<dbReference type="GO" id="GO:0005507">
    <property type="term" value="F:copper ion binding"/>
    <property type="evidence" value="ECO:0007669"/>
    <property type="project" value="TreeGrafter"/>
</dbReference>
<accession>A0A1X7I296</accession>
<dbReference type="NCBIfam" id="TIGR01525">
    <property type="entry name" value="ATPase-IB_hvy"/>
    <property type="match status" value="1"/>
</dbReference>
<feature type="transmembrane region" description="Helical" evidence="11">
    <location>
        <begin position="223"/>
        <end position="245"/>
    </location>
</feature>
<dbReference type="STRING" id="561061.SAMN05660862_0387"/>
<feature type="transmembrane region" description="Helical" evidence="11">
    <location>
        <begin position="326"/>
        <end position="345"/>
    </location>
</feature>
<reference evidence="13 14" key="1">
    <citation type="submission" date="2017-04" db="EMBL/GenBank/DDBJ databases">
        <authorList>
            <person name="Afonso C.L."/>
            <person name="Miller P.J."/>
            <person name="Scott M.A."/>
            <person name="Spackman E."/>
            <person name="Goraichik I."/>
            <person name="Dimitrov K.M."/>
            <person name="Suarez D.L."/>
            <person name="Swayne D.E."/>
        </authorList>
    </citation>
    <scope>NUCLEOTIDE SEQUENCE [LARGE SCALE GENOMIC DNA]</scope>
    <source>
        <strain evidence="13 14">DSM 22418</strain>
    </source>
</reference>
<evidence type="ECO:0000256" key="3">
    <source>
        <dbReference type="ARBA" id="ARBA00022475"/>
    </source>
</evidence>
<dbReference type="InterPro" id="IPR036412">
    <property type="entry name" value="HAD-like_sf"/>
</dbReference>
<dbReference type="PANTHER" id="PTHR43520">
    <property type="entry name" value="ATP7, ISOFORM B"/>
    <property type="match status" value="1"/>
</dbReference>
<feature type="transmembrane region" description="Helical" evidence="11">
    <location>
        <begin position="288"/>
        <end position="314"/>
    </location>
</feature>
<evidence type="ECO:0000256" key="10">
    <source>
        <dbReference type="ARBA" id="ARBA00023136"/>
    </source>
</evidence>
<feature type="transmembrane region" description="Helical" evidence="11">
    <location>
        <begin position="826"/>
        <end position="845"/>
    </location>
</feature>
<dbReference type="SFLD" id="SFLDG00002">
    <property type="entry name" value="C1.7:_P-type_atpase_like"/>
    <property type="match status" value="1"/>
</dbReference>
<dbReference type="SUPFAM" id="SSF81653">
    <property type="entry name" value="Calcium ATPase, transduction domain A"/>
    <property type="match status" value="1"/>
</dbReference>
<dbReference type="Pfam" id="PF00122">
    <property type="entry name" value="E1-E2_ATPase"/>
    <property type="match status" value="1"/>
</dbReference>
<dbReference type="GO" id="GO:0005524">
    <property type="term" value="F:ATP binding"/>
    <property type="evidence" value="ECO:0007669"/>
    <property type="project" value="UniProtKB-UniRule"/>
</dbReference>
<evidence type="ECO:0000256" key="5">
    <source>
        <dbReference type="ARBA" id="ARBA00022723"/>
    </source>
</evidence>
<evidence type="ECO:0000259" key="12">
    <source>
        <dbReference type="PROSITE" id="PS50846"/>
    </source>
</evidence>
<dbReference type="Pfam" id="PF00403">
    <property type="entry name" value="HMA"/>
    <property type="match status" value="1"/>
</dbReference>
<dbReference type="InterPro" id="IPR044492">
    <property type="entry name" value="P_typ_ATPase_HD_dom"/>
</dbReference>
<keyword evidence="5 11" id="KW-0479">Metal-binding</keyword>
<dbReference type="GO" id="GO:0060003">
    <property type="term" value="P:copper ion export"/>
    <property type="evidence" value="ECO:0007669"/>
    <property type="project" value="UniProtKB-ARBA"/>
</dbReference>
<dbReference type="PANTHER" id="PTHR43520:SF8">
    <property type="entry name" value="P-TYPE CU(+) TRANSPORTER"/>
    <property type="match status" value="1"/>
</dbReference>
<comment type="subcellular location">
    <subcellularLocation>
        <location evidence="1">Cell membrane</location>
        <topology evidence="1">Multi-pass membrane protein</topology>
    </subcellularLocation>
</comment>
<dbReference type="CDD" id="cd02094">
    <property type="entry name" value="P-type_ATPase_Cu-like"/>
    <property type="match status" value="1"/>
</dbReference>
<dbReference type="InterPro" id="IPR023298">
    <property type="entry name" value="ATPase_P-typ_TM_dom_sf"/>
</dbReference>
<dbReference type="PROSITE" id="PS50846">
    <property type="entry name" value="HMA_2"/>
    <property type="match status" value="1"/>
</dbReference>
<dbReference type="Gene3D" id="3.30.70.100">
    <property type="match status" value="1"/>
</dbReference>
<keyword evidence="10 11" id="KW-0472">Membrane</keyword>
<feature type="transmembrane region" description="Helical" evidence="11">
    <location>
        <begin position="508"/>
        <end position="531"/>
    </location>
</feature>
<evidence type="ECO:0000313" key="13">
    <source>
        <dbReference type="EMBL" id="SMG08502.1"/>
    </source>
</evidence>
<dbReference type="PROSITE" id="PS00154">
    <property type="entry name" value="ATPASE_E1_E2"/>
    <property type="match status" value="1"/>
</dbReference>
<dbReference type="InterPro" id="IPR018303">
    <property type="entry name" value="ATPase_P-typ_P_site"/>
</dbReference>
<dbReference type="NCBIfam" id="TIGR01511">
    <property type="entry name" value="ATPase-IB1_Cu"/>
    <property type="match status" value="1"/>
</dbReference>
<dbReference type="SUPFAM" id="SSF55008">
    <property type="entry name" value="HMA, heavy metal-associated domain"/>
    <property type="match status" value="1"/>
</dbReference>
<dbReference type="GO" id="GO:0016887">
    <property type="term" value="F:ATP hydrolysis activity"/>
    <property type="evidence" value="ECO:0007669"/>
    <property type="project" value="InterPro"/>
</dbReference>
<dbReference type="RefSeq" id="WP_085471271.1">
    <property type="nucleotide sequence ID" value="NZ_FXAU01000001.1"/>
</dbReference>
<dbReference type="InterPro" id="IPR023214">
    <property type="entry name" value="HAD_sf"/>
</dbReference>
<dbReference type="PRINTS" id="PR00119">
    <property type="entry name" value="CATATPASE"/>
</dbReference>
<evidence type="ECO:0000256" key="4">
    <source>
        <dbReference type="ARBA" id="ARBA00022692"/>
    </source>
</evidence>
<dbReference type="InterPro" id="IPR006121">
    <property type="entry name" value="HMA_dom"/>
</dbReference>
<protein>
    <submittedName>
        <fullName evidence="13">Cu2+-exporting ATPase</fullName>
    </submittedName>
</protein>
<dbReference type="InterPro" id="IPR045800">
    <property type="entry name" value="HMBD"/>
</dbReference>
<evidence type="ECO:0000256" key="9">
    <source>
        <dbReference type="ARBA" id="ARBA00022989"/>
    </source>
</evidence>
<name>A0A1X7I296_9SPHI</name>
<dbReference type="Gene3D" id="3.40.1110.10">
    <property type="entry name" value="Calcium-transporting ATPase, cytoplasmic domain N"/>
    <property type="match status" value="1"/>
</dbReference>
<evidence type="ECO:0000256" key="6">
    <source>
        <dbReference type="ARBA" id="ARBA00022741"/>
    </source>
</evidence>
<dbReference type="Pfam" id="PF00702">
    <property type="entry name" value="Hydrolase"/>
    <property type="match status" value="1"/>
</dbReference>
<dbReference type="AlphaFoldDB" id="A0A1X7I296"/>
<dbReference type="SFLD" id="SFLDS00003">
    <property type="entry name" value="Haloacid_Dehalogenase"/>
    <property type="match status" value="1"/>
</dbReference>
<keyword evidence="9 11" id="KW-1133">Transmembrane helix</keyword>
<dbReference type="InterPro" id="IPR027256">
    <property type="entry name" value="P-typ_ATPase_IB"/>
</dbReference>
<dbReference type="InterPro" id="IPR008250">
    <property type="entry name" value="ATPase_P-typ_transduc_dom_A_sf"/>
</dbReference>
<dbReference type="InterPro" id="IPR036163">
    <property type="entry name" value="HMA_dom_sf"/>
</dbReference>
<evidence type="ECO:0000256" key="7">
    <source>
        <dbReference type="ARBA" id="ARBA00022840"/>
    </source>
</evidence>
<dbReference type="GO" id="GO:0005886">
    <property type="term" value="C:plasma membrane"/>
    <property type="evidence" value="ECO:0007669"/>
    <property type="project" value="UniProtKB-SubCell"/>
</dbReference>
<feature type="transmembrane region" description="Helical" evidence="11">
    <location>
        <begin position="257"/>
        <end position="276"/>
    </location>
</feature>
<keyword evidence="3 11" id="KW-1003">Cell membrane</keyword>
<dbReference type="NCBIfam" id="TIGR01494">
    <property type="entry name" value="ATPase_P-type"/>
    <property type="match status" value="1"/>
</dbReference>
<dbReference type="GO" id="GO:0055070">
    <property type="term" value="P:copper ion homeostasis"/>
    <property type="evidence" value="ECO:0007669"/>
    <property type="project" value="TreeGrafter"/>
</dbReference>
<dbReference type="OrthoDB" id="9770315at2"/>
<keyword evidence="4 11" id="KW-0812">Transmembrane</keyword>
<keyword evidence="7 11" id="KW-0067">ATP-binding</keyword>
<dbReference type="SUPFAM" id="SSF81665">
    <property type="entry name" value="Calcium ATPase, transmembrane domain M"/>
    <property type="match status" value="1"/>
</dbReference>
<dbReference type="SFLD" id="SFLDF00027">
    <property type="entry name" value="p-type_atpase"/>
    <property type="match status" value="1"/>
</dbReference>
<evidence type="ECO:0000256" key="2">
    <source>
        <dbReference type="ARBA" id="ARBA00006024"/>
    </source>
</evidence>
<dbReference type="PRINTS" id="PR00943">
    <property type="entry name" value="CUATPASE"/>
</dbReference>